<sequence>MDKERALPLFKRFGAMMLVAFGILAMTTGVAQAKQTCGSGSLHVICFSIDKVGGDAYAVHVGIDISMSQGDAQLIIDQPGDPVDAWAMGDDWFDNAEFRIPLTWVAAGPDGLSAEFDITVPGVALDEDPDGGDELYARVRLFDQRTSTRTFTSGVLRSPF</sequence>
<name>A0ABQ3M1W9_9PSEU</name>
<evidence type="ECO:0000313" key="2">
    <source>
        <dbReference type="Proteomes" id="UP000605568"/>
    </source>
</evidence>
<proteinExistence type="predicted"/>
<comment type="caution">
    <text evidence="1">The sequence shown here is derived from an EMBL/GenBank/DDBJ whole genome shotgun (WGS) entry which is preliminary data.</text>
</comment>
<dbReference type="RefSeq" id="WP_191295877.1">
    <property type="nucleotide sequence ID" value="NZ_BNAR01000001.1"/>
</dbReference>
<protein>
    <submittedName>
        <fullName evidence="1">Uncharacterized protein</fullName>
    </submittedName>
</protein>
<gene>
    <name evidence="1" type="ORF">GCM10017774_06310</name>
</gene>
<reference evidence="2" key="1">
    <citation type="journal article" date="2019" name="Int. J. Syst. Evol. Microbiol.">
        <title>The Global Catalogue of Microorganisms (GCM) 10K type strain sequencing project: providing services to taxonomists for standard genome sequencing and annotation.</title>
        <authorList>
            <consortium name="The Broad Institute Genomics Platform"/>
            <consortium name="The Broad Institute Genome Sequencing Center for Infectious Disease"/>
            <person name="Wu L."/>
            <person name="Ma J."/>
        </authorList>
    </citation>
    <scope>NUCLEOTIDE SEQUENCE [LARGE SCALE GENOMIC DNA]</scope>
    <source>
        <strain evidence="2">CGMCC 4.7367</strain>
    </source>
</reference>
<accession>A0ABQ3M1W9</accession>
<dbReference type="Proteomes" id="UP000605568">
    <property type="component" value="Unassembled WGS sequence"/>
</dbReference>
<keyword evidence="2" id="KW-1185">Reference proteome</keyword>
<organism evidence="1 2">
    <name type="scientific">Lentzea cavernae</name>
    <dbReference type="NCBI Taxonomy" id="2020703"/>
    <lineage>
        <taxon>Bacteria</taxon>
        <taxon>Bacillati</taxon>
        <taxon>Actinomycetota</taxon>
        <taxon>Actinomycetes</taxon>
        <taxon>Pseudonocardiales</taxon>
        <taxon>Pseudonocardiaceae</taxon>
        <taxon>Lentzea</taxon>
    </lineage>
</organism>
<dbReference type="EMBL" id="BNAR01000001">
    <property type="protein sequence ID" value="GHH29767.1"/>
    <property type="molecule type" value="Genomic_DNA"/>
</dbReference>
<evidence type="ECO:0000313" key="1">
    <source>
        <dbReference type="EMBL" id="GHH29767.1"/>
    </source>
</evidence>